<feature type="region of interest" description="Disordered" evidence="1">
    <location>
        <begin position="173"/>
        <end position="193"/>
    </location>
</feature>
<sequence length="193" mass="21394">MAFDLSEYQTVDERIALFWVKYPEGRIDTDLVFNDGKSFIIKATAYRNDGTIIASDYAHEIITDRGVNANFALENGCTSAIGRVLATAGFQAKIGKRPSRTEMEKVQRVAAGEPAKDDDLWQTQQVIAAVAAPDDREPNNRAYPCKHGTRIYNTGKNATTGKKWEGYFCDSPQHKGDQCSPVGMNGVEWPKRG</sequence>
<proteinExistence type="predicted"/>
<accession>A0A6J5QYA1</accession>
<evidence type="ECO:0000256" key="1">
    <source>
        <dbReference type="SAM" id="MobiDB-lite"/>
    </source>
</evidence>
<dbReference type="EMBL" id="LR797093">
    <property type="protein sequence ID" value="CAB4186361.1"/>
    <property type="molecule type" value="Genomic_DNA"/>
</dbReference>
<name>A0A6J5QYA1_9CAUD</name>
<organism evidence="2">
    <name type="scientific">uncultured Caudovirales phage</name>
    <dbReference type="NCBI Taxonomy" id="2100421"/>
    <lineage>
        <taxon>Viruses</taxon>
        <taxon>Duplodnaviria</taxon>
        <taxon>Heunggongvirae</taxon>
        <taxon>Uroviricota</taxon>
        <taxon>Caudoviricetes</taxon>
        <taxon>Peduoviridae</taxon>
        <taxon>Maltschvirus</taxon>
        <taxon>Maltschvirus maltsch</taxon>
    </lineage>
</organism>
<gene>
    <name evidence="2" type="ORF">UFOVP1145_7</name>
</gene>
<reference evidence="2" key="1">
    <citation type="submission" date="2020-05" db="EMBL/GenBank/DDBJ databases">
        <authorList>
            <person name="Chiriac C."/>
            <person name="Salcher M."/>
            <person name="Ghai R."/>
            <person name="Kavagutti S V."/>
        </authorList>
    </citation>
    <scope>NUCLEOTIDE SEQUENCE</scope>
</reference>
<evidence type="ECO:0000313" key="2">
    <source>
        <dbReference type="EMBL" id="CAB4186361.1"/>
    </source>
</evidence>
<protein>
    <submittedName>
        <fullName evidence="2">Uncharacterized protein</fullName>
    </submittedName>
</protein>